<accession>A0AA88GN51</accession>
<reference evidence="1 2" key="1">
    <citation type="journal article" date="2018" name="BMC Genomics">
        <title>The genome of Naegleria lovaniensis, the basis for a comparative approach to unravel pathogenicity factors of the human pathogenic amoeba N. fowleri.</title>
        <authorList>
            <person name="Liechti N."/>
            <person name="Schurch N."/>
            <person name="Bruggmann R."/>
            <person name="Wittwer M."/>
        </authorList>
    </citation>
    <scope>NUCLEOTIDE SEQUENCE [LARGE SCALE GENOMIC DNA]</scope>
    <source>
        <strain evidence="1 2">ATCC 30569</strain>
    </source>
</reference>
<evidence type="ECO:0000313" key="1">
    <source>
        <dbReference type="EMBL" id="KAG2383425.1"/>
    </source>
</evidence>
<dbReference type="AlphaFoldDB" id="A0AA88GN51"/>
<evidence type="ECO:0000313" key="2">
    <source>
        <dbReference type="Proteomes" id="UP000816034"/>
    </source>
</evidence>
<sequence length="197" mass="22827">MSENESHLPTWVQDGDILLIQKPFKDETQEDYNTLQDINEMHINHTALVTDITSSHCISHSVTEGFNFPTCRNTKLWNGIYLVVRCSNNEIASNAVSICKKWCSGAELIDQETYLKRYDHHRWNDRRTRDLKTFKHAEKVATQCNIYAEPRATNDIREADKNPSIKSMTETSIVRAIKFSSRRNLTCRISKGFRCTL</sequence>
<comment type="caution">
    <text evidence="1">The sequence shown here is derived from an EMBL/GenBank/DDBJ whole genome shotgun (WGS) entry which is preliminary data.</text>
</comment>
<gene>
    <name evidence="1" type="ORF">C9374_004096</name>
</gene>
<name>A0AA88GN51_NAELO</name>
<protein>
    <submittedName>
        <fullName evidence="1">Uncharacterized protein</fullName>
    </submittedName>
</protein>
<dbReference type="Proteomes" id="UP000816034">
    <property type="component" value="Unassembled WGS sequence"/>
</dbReference>
<dbReference type="GeneID" id="68096551"/>
<dbReference type="RefSeq" id="XP_044549104.1">
    <property type="nucleotide sequence ID" value="XM_044693697.1"/>
</dbReference>
<organism evidence="1 2">
    <name type="scientific">Naegleria lovaniensis</name>
    <name type="common">Amoeba</name>
    <dbReference type="NCBI Taxonomy" id="51637"/>
    <lineage>
        <taxon>Eukaryota</taxon>
        <taxon>Discoba</taxon>
        <taxon>Heterolobosea</taxon>
        <taxon>Tetramitia</taxon>
        <taxon>Eutetramitia</taxon>
        <taxon>Vahlkampfiidae</taxon>
        <taxon>Naegleria</taxon>
    </lineage>
</organism>
<dbReference type="EMBL" id="PYSW02000020">
    <property type="protein sequence ID" value="KAG2383425.1"/>
    <property type="molecule type" value="Genomic_DNA"/>
</dbReference>
<proteinExistence type="predicted"/>
<keyword evidence="2" id="KW-1185">Reference proteome</keyword>